<dbReference type="InterPro" id="IPR002035">
    <property type="entry name" value="VWF_A"/>
</dbReference>
<feature type="region of interest" description="Disordered" evidence="5">
    <location>
        <begin position="558"/>
        <end position="580"/>
    </location>
</feature>
<evidence type="ECO:0000259" key="6">
    <source>
        <dbReference type="PROSITE" id="PS50234"/>
    </source>
</evidence>
<accession>A0ABN8MRM0</accession>
<dbReference type="CDD" id="cd01450">
    <property type="entry name" value="vWFA_subfamily_ECM"/>
    <property type="match status" value="2"/>
</dbReference>
<dbReference type="SUPFAM" id="SSF56349">
    <property type="entry name" value="DNA breaking-rejoining enzymes"/>
    <property type="match status" value="1"/>
</dbReference>
<evidence type="ECO:0000313" key="7">
    <source>
        <dbReference type="EMBL" id="CAH3032605.1"/>
    </source>
</evidence>
<dbReference type="Pfam" id="PF12012">
    <property type="entry name" value="DUF3504"/>
    <property type="match status" value="1"/>
</dbReference>
<dbReference type="PANTHER" id="PTHR46963">
    <property type="entry name" value="SIMILAR TO RIKEN CDNA E130308A19"/>
    <property type="match status" value="1"/>
</dbReference>
<dbReference type="Pfam" id="PF00092">
    <property type="entry name" value="VWA"/>
    <property type="match status" value="2"/>
</dbReference>
<dbReference type="Gene3D" id="3.40.50.410">
    <property type="entry name" value="von Willebrand factor, type A domain"/>
    <property type="match status" value="2"/>
</dbReference>
<dbReference type="SUPFAM" id="SSF82895">
    <property type="entry name" value="TSP-1 type 1 repeat"/>
    <property type="match status" value="4"/>
</dbReference>
<dbReference type="InterPro" id="IPR021893">
    <property type="entry name" value="ZMYM2-like_C"/>
</dbReference>
<evidence type="ECO:0000313" key="8">
    <source>
        <dbReference type="Proteomes" id="UP001159405"/>
    </source>
</evidence>
<evidence type="ECO:0000256" key="2">
    <source>
        <dbReference type="ARBA" id="ARBA00022553"/>
    </source>
</evidence>
<proteinExistence type="predicted"/>
<dbReference type="SMART" id="SM00209">
    <property type="entry name" value="TSP1"/>
    <property type="match status" value="5"/>
</dbReference>
<reference evidence="7 8" key="1">
    <citation type="submission" date="2022-05" db="EMBL/GenBank/DDBJ databases">
        <authorList>
            <consortium name="Genoscope - CEA"/>
            <person name="William W."/>
        </authorList>
    </citation>
    <scope>NUCLEOTIDE SEQUENCE [LARGE SCALE GENOMIC DNA]</scope>
</reference>
<evidence type="ECO:0000256" key="4">
    <source>
        <dbReference type="ARBA" id="ARBA00023172"/>
    </source>
</evidence>
<keyword evidence="3" id="KW-0832">Ubl conjugation</keyword>
<evidence type="ECO:0000256" key="3">
    <source>
        <dbReference type="ARBA" id="ARBA00022843"/>
    </source>
</evidence>
<organism evidence="7 8">
    <name type="scientific">Porites lobata</name>
    <dbReference type="NCBI Taxonomy" id="104759"/>
    <lineage>
        <taxon>Eukaryota</taxon>
        <taxon>Metazoa</taxon>
        <taxon>Cnidaria</taxon>
        <taxon>Anthozoa</taxon>
        <taxon>Hexacorallia</taxon>
        <taxon>Scleractinia</taxon>
        <taxon>Fungiina</taxon>
        <taxon>Poritidae</taxon>
        <taxon>Porites</taxon>
    </lineage>
</organism>
<feature type="domain" description="VWFA" evidence="6">
    <location>
        <begin position="790"/>
        <end position="969"/>
    </location>
</feature>
<evidence type="ECO:0000256" key="1">
    <source>
        <dbReference type="ARBA" id="ARBA00022499"/>
    </source>
</evidence>
<dbReference type="PROSITE" id="PS50092">
    <property type="entry name" value="TSP1"/>
    <property type="match status" value="5"/>
</dbReference>
<keyword evidence="4" id="KW-0233">DNA recombination</keyword>
<dbReference type="Proteomes" id="UP001159405">
    <property type="component" value="Unassembled WGS sequence"/>
</dbReference>
<keyword evidence="8" id="KW-1185">Reference proteome</keyword>
<dbReference type="PROSITE" id="PS50234">
    <property type="entry name" value="VWFA"/>
    <property type="match status" value="2"/>
</dbReference>
<keyword evidence="1" id="KW-1017">Isopeptide bond</keyword>
<dbReference type="Gene3D" id="1.10.443.10">
    <property type="entry name" value="Intergrase catalytic core"/>
    <property type="match status" value="1"/>
</dbReference>
<dbReference type="Gene3D" id="2.20.100.10">
    <property type="entry name" value="Thrombospondin type-1 (TSP1) repeat"/>
    <property type="match status" value="5"/>
</dbReference>
<dbReference type="InterPro" id="IPR042838">
    <property type="entry name" value="KIAA1958"/>
</dbReference>
<dbReference type="InterPro" id="IPR013762">
    <property type="entry name" value="Integrase-like_cat_sf"/>
</dbReference>
<dbReference type="SMART" id="SM00327">
    <property type="entry name" value="VWA"/>
    <property type="match status" value="2"/>
</dbReference>
<protein>
    <recommendedName>
        <fullName evidence="6">VWFA domain-containing protein</fullName>
    </recommendedName>
</protein>
<dbReference type="InterPro" id="IPR036383">
    <property type="entry name" value="TSP1_rpt_sf"/>
</dbReference>
<dbReference type="InterPro" id="IPR011010">
    <property type="entry name" value="DNA_brk_join_enz"/>
</dbReference>
<keyword evidence="2" id="KW-0597">Phosphoprotein</keyword>
<gene>
    <name evidence="7" type="ORF">PLOB_00000080</name>
</gene>
<dbReference type="InterPro" id="IPR036465">
    <property type="entry name" value="vWFA_dom_sf"/>
</dbReference>
<feature type="domain" description="VWFA" evidence="6">
    <location>
        <begin position="20"/>
        <end position="204"/>
    </location>
</feature>
<comment type="caution">
    <text evidence="7">The sequence shown here is derived from an EMBL/GenBank/DDBJ whole genome shotgun (WGS) entry which is preliminary data.</text>
</comment>
<evidence type="ECO:0000256" key="5">
    <source>
        <dbReference type="SAM" id="MobiDB-lite"/>
    </source>
</evidence>
<sequence length="1028" mass="113653">MIHAFSLLVDSSACDNSPLDISLVIDRTQSVGAKNYDRMLDAVKNLISQFKVGEDQTHFSVITYAGDPELRVKLSDKKYHSNEELEKLFEYMKENDKLGRPTRTDKALTMVAEKVFVSENGDRPNSPNVMIIFTDGNTNPKSESYDIVVPKLEKKGIHRIAVGIGKKIDQTELEKMAGSKDRVVNVKNFGNDLRNKLDTIIESVCSKFVDVGSVDNFIAEQENKATLQKTQRDVKLLQTFLGTRNELRKVEEIPALELNEYICEFIISVRTKDGKDYEPSSLRSLLASFERHLKKNSYSASIMNDLVFEKTRKVLMSKQKELKKKGKGNKPNASIALTSDELNTLYEKGLLGTRNPEALLNTLWLNNTMHFGLRGCKEHRDMCWGDVKLKETADSKEYLEFNERQTKTRTGSDCRDIRAMAPKMFATDGSEKDPIVVYKLYAQKRPEKMNEDDSPFYLAVNNNLKAESLQTKEWFKAGPVGINKLNGLMKTMAQKAGINNERLRNHSGRKTMIQTLSENDIPPTHIAQLSGHKNLKNIDGGFTEWSEWSECSATCGGGTHQRSRTCTNPPPKNDGKPCSEQVNLGPPKETENCNTQDCPVPGGYISWSKWAECSVTCGGGVQKRSRTCTNPPPSGGGPTCIEQNLGPAKETQECNSNDCPVPGGYSEWSNWGECTVTCGGGVQKRSRTCTNPPPSDGGPTCIEQNLGPAEETQECNARDCGEDGNWSPWSGPGPCDKTCGGGVQVRNRTCTNPPPSGDGKKCEGPSTKTESCNTQTCPPPPPPPCKEYLDVGVIIDSSNSIHPTDYGKAKSFLQGLVSRLEISEPGTHMAILLYSWEAHTFYRFKDPQSVGELKRKIVELPHIRGGTRTDRALELAAEDFFGWQETGDRPDIPNVLLVLTDGNTNEGSKPFSQVLPPLKLAGVRRIAIGIGKGIGYGELKEIAGSDENVIQVHSYSDLISRLEKIMKMACDHQALGSCGAWGSWGSCSKTCGSGFKLRERKCPENSLHLEKQKTSCNTNLCPGQRREA</sequence>
<name>A0ABN8MRM0_9CNID</name>
<dbReference type="PRINTS" id="PR01705">
    <property type="entry name" value="TSP1REPEAT"/>
</dbReference>
<dbReference type="InterPro" id="IPR000884">
    <property type="entry name" value="TSP1_rpt"/>
</dbReference>
<dbReference type="EMBL" id="CALNXK010000001">
    <property type="protein sequence ID" value="CAH3032605.1"/>
    <property type="molecule type" value="Genomic_DNA"/>
</dbReference>
<dbReference type="SUPFAM" id="SSF53300">
    <property type="entry name" value="vWA-like"/>
    <property type="match status" value="2"/>
</dbReference>
<dbReference type="PANTHER" id="PTHR46963:SF4">
    <property type="entry name" value="HYPOTHETICAL PROTEIN MGC115716"/>
    <property type="match status" value="1"/>
</dbReference>
<dbReference type="Pfam" id="PF00090">
    <property type="entry name" value="TSP_1"/>
    <property type="match status" value="5"/>
</dbReference>